<sequence>MWRHAIVRVPLGAGRPGVWVPRSLTLWFGTPSGNFVPNHPRRPLAQPKQAPSLKRQGLARRRPLLPCSGLQPAIFSSDLGLQ</sequence>
<evidence type="ECO:0000313" key="2">
    <source>
        <dbReference type="EMBL" id="MQL73801.1"/>
    </source>
</evidence>
<reference evidence="2" key="1">
    <citation type="submission" date="2017-07" db="EMBL/GenBank/DDBJ databases">
        <title>Taro Niue Genome Assembly and Annotation.</title>
        <authorList>
            <person name="Atibalentja N."/>
            <person name="Keating K."/>
            <person name="Fields C.J."/>
        </authorList>
    </citation>
    <scope>NUCLEOTIDE SEQUENCE</scope>
    <source>
        <strain evidence="2">Niue_2</strain>
        <tissue evidence="2">Leaf</tissue>
    </source>
</reference>
<gene>
    <name evidence="2" type="ORF">Taro_006150</name>
</gene>
<comment type="caution">
    <text evidence="2">The sequence shown here is derived from an EMBL/GenBank/DDBJ whole genome shotgun (WGS) entry which is preliminary data.</text>
</comment>
<accession>A0A843TRR0</accession>
<evidence type="ECO:0000313" key="3">
    <source>
        <dbReference type="Proteomes" id="UP000652761"/>
    </source>
</evidence>
<dbReference type="Proteomes" id="UP000652761">
    <property type="component" value="Unassembled WGS sequence"/>
</dbReference>
<dbReference type="AlphaFoldDB" id="A0A843TRR0"/>
<protein>
    <submittedName>
        <fullName evidence="2">Uncharacterized protein</fullName>
    </submittedName>
</protein>
<feature type="region of interest" description="Disordered" evidence="1">
    <location>
        <begin position="37"/>
        <end position="56"/>
    </location>
</feature>
<name>A0A843TRR0_COLES</name>
<keyword evidence="3" id="KW-1185">Reference proteome</keyword>
<evidence type="ECO:0000256" key="1">
    <source>
        <dbReference type="SAM" id="MobiDB-lite"/>
    </source>
</evidence>
<proteinExistence type="predicted"/>
<organism evidence="2 3">
    <name type="scientific">Colocasia esculenta</name>
    <name type="common">Wild taro</name>
    <name type="synonym">Arum esculentum</name>
    <dbReference type="NCBI Taxonomy" id="4460"/>
    <lineage>
        <taxon>Eukaryota</taxon>
        <taxon>Viridiplantae</taxon>
        <taxon>Streptophyta</taxon>
        <taxon>Embryophyta</taxon>
        <taxon>Tracheophyta</taxon>
        <taxon>Spermatophyta</taxon>
        <taxon>Magnoliopsida</taxon>
        <taxon>Liliopsida</taxon>
        <taxon>Araceae</taxon>
        <taxon>Aroideae</taxon>
        <taxon>Colocasieae</taxon>
        <taxon>Colocasia</taxon>
    </lineage>
</organism>
<dbReference type="EMBL" id="NMUH01000180">
    <property type="protein sequence ID" value="MQL73801.1"/>
    <property type="molecule type" value="Genomic_DNA"/>
</dbReference>